<dbReference type="OrthoDB" id="6286504at2759"/>
<reference evidence="6" key="1">
    <citation type="submission" date="2016-06" db="UniProtKB">
        <authorList>
            <consortium name="WormBaseParasite"/>
        </authorList>
    </citation>
    <scope>IDENTIFICATION</scope>
</reference>
<dbReference type="InterPro" id="IPR000668">
    <property type="entry name" value="Peptidase_C1A_C"/>
</dbReference>
<keyword evidence="2" id="KW-1015">Disulfide bond</keyword>
<accession>A0A183B1F0</accession>
<dbReference type="PANTHER" id="PTHR12411">
    <property type="entry name" value="CYSTEINE PROTEASE FAMILY C1-RELATED"/>
    <property type="match status" value="1"/>
</dbReference>
<evidence type="ECO:0000259" key="3">
    <source>
        <dbReference type="SMART" id="SM00645"/>
    </source>
</evidence>
<protein>
    <submittedName>
        <fullName evidence="6">Pept_C1 domain-containing protein</fullName>
    </submittedName>
</protein>
<dbReference type="SUPFAM" id="SSF54001">
    <property type="entry name" value="Cysteine proteinases"/>
    <property type="match status" value="1"/>
</dbReference>
<comment type="similarity">
    <text evidence="1">Belongs to the peptidase C1 family.</text>
</comment>
<proteinExistence type="inferred from homology"/>
<keyword evidence="5" id="KW-1185">Reference proteome</keyword>
<dbReference type="InterPro" id="IPR013128">
    <property type="entry name" value="Peptidase_C1A"/>
</dbReference>
<name>A0A183B1F0_9TREM</name>
<evidence type="ECO:0000256" key="2">
    <source>
        <dbReference type="ARBA" id="ARBA00023157"/>
    </source>
</evidence>
<gene>
    <name evidence="4" type="ORF">ECPE_LOCUS13035</name>
</gene>
<dbReference type="InterPro" id="IPR038765">
    <property type="entry name" value="Papain-like_cys_pep_sf"/>
</dbReference>
<dbReference type="SMART" id="SM00645">
    <property type="entry name" value="Pept_C1"/>
    <property type="match status" value="1"/>
</dbReference>
<evidence type="ECO:0000313" key="5">
    <source>
        <dbReference type="Proteomes" id="UP000272942"/>
    </source>
</evidence>
<dbReference type="GO" id="GO:0008234">
    <property type="term" value="F:cysteine-type peptidase activity"/>
    <property type="evidence" value="ECO:0007669"/>
    <property type="project" value="InterPro"/>
</dbReference>
<dbReference type="PROSITE" id="PS00640">
    <property type="entry name" value="THIOL_PROTEASE_ASN"/>
    <property type="match status" value="1"/>
</dbReference>
<dbReference type="GO" id="GO:0006508">
    <property type="term" value="P:proteolysis"/>
    <property type="evidence" value="ECO:0007669"/>
    <property type="project" value="InterPro"/>
</dbReference>
<evidence type="ECO:0000256" key="1">
    <source>
        <dbReference type="ARBA" id="ARBA00008455"/>
    </source>
</evidence>
<dbReference type="Proteomes" id="UP000272942">
    <property type="component" value="Unassembled WGS sequence"/>
</dbReference>
<dbReference type="EMBL" id="UZAN01054145">
    <property type="protein sequence ID" value="VDP90307.1"/>
    <property type="molecule type" value="Genomic_DNA"/>
</dbReference>
<dbReference type="Pfam" id="PF00112">
    <property type="entry name" value="Peptidase_C1"/>
    <property type="match status" value="1"/>
</dbReference>
<reference evidence="4 5" key="2">
    <citation type="submission" date="2018-11" db="EMBL/GenBank/DDBJ databases">
        <authorList>
            <consortium name="Pathogen Informatics"/>
        </authorList>
    </citation>
    <scope>NUCLEOTIDE SEQUENCE [LARGE SCALE GENOMIC DNA]</scope>
    <source>
        <strain evidence="4 5">Egypt</strain>
    </source>
</reference>
<organism evidence="6">
    <name type="scientific">Echinostoma caproni</name>
    <dbReference type="NCBI Taxonomy" id="27848"/>
    <lineage>
        <taxon>Eukaryota</taxon>
        <taxon>Metazoa</taxon>
        <taxon>Spiralia</taxon>
        <taxon>Lophotrochozoa</taxon>
        <taxon>Platyhelminthes</taxon>
        <taxon>Trematoda</taxon>
        <taxon>Digenea</taxon>
        <taxon>Plagiorchiida</taxon>
        <taxon>Echinostomata</taxon>
        <taxon>Echinostomatoidea</taxon>
        <taxon>Echinostomatidae</taxon>
        <taxon>Echinostoma</taxon>
    </lineage>
</organism>
<dbReference type="PROSITE" id="PS00639">
    <property type="entry name" value="THIOL_PROTEASE_HIS"/>
    <property type="match status" value="1"/>
</dbReference>
<evidence type="ECO:0000313" key="4">
    <source>
        <dbReference type="EMBL" id="VDP90307.1"/>
    </source>
</evidence>
<dbReference type="InterPro" id="IPR025661">
    <property type="entry name" value="Pept_asp_AS"/>
</dbReference>
<sequence length="112" mass="12688">MPLAICISSYNVMSDAKQIMYEIMNNGPVEAAFAVYEDFMVYQKGIYSHVTGAWLGGHAVRILGWGKEKDQPYWLIANSWNEEWGEDGYFRILRGTDECGIESQVTAGMPRI</sequence>
<dbReference type="AlphaFoldDB" id="A0A183B1F0"/>
<dbReference type="Gene3D" id="3.90.70.10">
    <property type="entry name" value="Cysteine proteinases"/>
    <property type="match status" value="1"/>
</dbReference>
<evidence type="ECO:0000313" key="6">
    <source>
        <dbReference type="WBParaSite" id="ECPE_0001307301-mRNA-1"/>
    </source>
</evidence>
<dbReference type="InterPro" id="IPR025660">
    <property type="entry name" value="Pept_his_AS"/>
</dbReference>
<feature type="domain" description="Peptidase C1A papain C-terminal" evidence="3">
    <location>
        <begin position="1"/>
        <end position="109"/>
    </location>
</feature>
<dbReference type="WBParaSite" id="ECPE_0001307301-mRNA-1">
    <property type="protein sequence ID" value="ECPE_0001307301-mRNA-1"/>
    <property type="gene ID" value="ECPE_0001307301"/>
</dbReference>